<dbReference type="InterPro" id="IPR051506">
    <property type="entry name" value="ATOS_Transcription_Regulators"/>
</dbReference>
<dbReference type="Proteomes" id="UP000026961">
    <property type="component" value="Chromosome 8"/>
</dbReference>
<feature type="domain" description="Atos-like conserved" evidence="2">
    <location>
        <begin position="403"/>
        <end position="462"/>
    </location>
</feature>
<feature type="region of interest" description="Disordered" evidence="1">
    <location>
        <begin position="53"/>
        <end position="73"/>
    </location>
</feature>
<reference evidence="3" key="1">
    <citation type="submission" date="2015-04" db="UniProtKB">
        <authorList>
            <consortium name="EnsemblPlants"/>
        </authorList>
    </citation>
    <scope>IDENTIFICATION</scope>
</reference>
<dbReference type="PANTHER" id="PTHR13199:SF11">
    <property type="entry name" value="PROTEIN ATOSSA"/>
    <property type="match status" value="1"/>
</dbReference>
<dbReference type="Gramene" id="OGLUM08G23110.3">
    <property type="protein sequence ID" value="OGLUM08G23110.3"/>
    <property type="gene ID" value="OGLUM08G23110"/>
</dbReference>
<evidence type="ECO:0000256" key="1">
    <source>
        <dbReference type="SAM" id="MobiDB-lite"/>
    </source>
</evidence>
<sequence length="766" mass="83820">MLHPRFLVACSGSKLCFISSCRGSYGDMARRGRMIPFRLMGSSRLYECSSTLPVNPAEEAPTPSSRPVSSPRSFEGVGACDLDGLLGGSSSSRVFEYPSIGDSDRKTALDIPNGSTEYSRDSHCFDGPAGLRGLRIDSRDADSRSSHKLDPTVHVPTMRVVGFESGSVGGSAIIETDNCHTPFDQHELQARKRLLSPLKNVLNRQFHGDILNISAGDARFELSDSARKLNSSCFQDSKKANTGMLDSFEPQAWTNSRCSNGSPEWDANKINSNLFTDGPLLGSKESLAYLDHLAASAKLAHSPLSLSPLSPKFMNRTKATGAQCRTMRDIEHHFLDSREKGGPDGIRMLSVLEETNILHDEYNVMTPKRSSCRRYQIWGPESTPTSPRVGYGRSLSLPVRRSLVGSFEESLLSGRLSYGKDNQIIDGFLAVLNITGGSFSPPTQKLPFAVTSIDEDSSLLYYSSIDLAGRSSATNCRSPKLERSLSNNDSRSAKSRLRIPVKGRIQLVVSNPEKTPLHTFFCSYDLTDMPSGTKTFMRQKVTLSPTLSSSNPMKEGSNAGDINIGPKAESVSCGEVTERESSECNGADSPIRLVAQSKLLISSQLIDYFVFAGSSDGSEEKDAKAKCCSLDSNMMESNKHNSPVNKKNNTDSDDCCCQMDNLGGKNSCCASSRINDSSGGGVIRYALHLRFLCPSSKKSSKSMLRCKSDPSSVPYDSNAAKEDDRRFYLYNDLRVVFPQRHSDADEGELRVEHDFPADPKYFDISN</sequence>
<feature type="region of interest" description="Disordered" evidence="1">
    <location>
        <begin position="545"/>
        <end position="564"/>
    </location>
</feature>
<dbReference type="eggNOG" id="KOG2306">
    <property type="taxonomic scope" value="Eukaryota"/>
</dbReference>
<dbReference type="SMART" id="SM01177">
    <property type="entry name" value="DUF4210"/>
    <property type="match status" value="1"/>
</dbReference>
<organism evidence="3">
    <name type="scientific">Oryza glumipatula</name>
    <dbReference type="NCBI Taxonomy" id="40148"/>
    <lineage>
        <taxon>Eukaryota</taxon>
        <taxon>Viridiplantae</taxon>
        <taxon>Streptophyta</taxon>
        <taxon>Embryophyta</taxon>
        <taxon>Tracheophyta</taxon>
        <taxon>Spermatophyta</taxon>
        <taxon>Magnoliopsida</taxon>
        <taxon>Liliopsida</taxon>
        <taxon>Poales</taxon>
        <taxon>Poaceae</taxon>
        <taxon>BOP clade</taxon>
        <taxon>Oryzoideae</taxon>
        <taxon>Oryzeae</taxon>
        <taxon>Oryzinae</taxon>
        <taxon>Oryza</taxon>
    </lineage>
</organism>
<proteinExistence type="predicted"/>
<dbReference type="AlphaFoldDB" id="A0A0E0AY65"/>
<dbReference type="Pfam" id="PF13889">
    <property type="entry name" value="Chromosome_seg"/>
    <property type="match status" value="1"/>
</dbReference>
<dbReference type="EnsemblPlants" id="OGLUM08G23110.3">
    <property type="protein sequence ID" value="OGLUM08G23110.3"/>
    <property type="gene ID" value="OGLUM08G23110"/>
</dbReference>
<dbReference type="InterPro" id="IPR033473">
    <property type="entry name" value="Atos-like_C"/>
</dbReference>
<dbReference type="PANTHER" id="PTHR13199">
    <property type="entry name" value="GH03947P"/>
    <property type="match status" value="1"/>
</dbReference>
<keyword evidence="4" id="KW-1185">Reference proteome</keyword>
<evidence type="ECO:0000313" key="3">
    <source>
        <dbReference type="EnsemblPlants" id="OGLUM08G23110.3"/>
    </source>
</evidence>
<accession>A0A0E0AY65</accession>
<dbReference type="InterPro" id="IPR025261">
    <property type="entry name" value="Atos-like_cons_dom"/>
</dbReference>
<name>A0A0E0AY65_9ORYZ</name>
<feature type="compositionally biased region" description="Low complexity" evidence="1">
    <location>
        <begin position="61"/>
        <end position="73"/>
    </location>
</feature>
<reference evidence="3" key="2">
    <citation type="submission" date="2018-05" db="EMBL/GenBank/DDBJ databases">
        <title>OgluRS3 (Oryza glumaepatula Reference Sequence Version 3).</title>
        <authorList>
            <person name="Zhang J."/>
            <person name="Kudrna D."/>
            <person name="Lee S."/>
            <person name="Talag J."/>
            <person name="Welchert J."/>
            <person name="Wing R.A."/>
        </authorList>
    </citation>
    <scope>NUCLEOTIDE SEQUENCE [LARGE SCALE GENOMIC DNA]</scope>
</reference>
<protein>
    <recommendedName>
        <fullName evidence="2">Atos-like conserved domain-containing protein</fullName>
    </recommendedName>
</protein>
<evidence type="ECO:0000259" key="2">
    <source>
        <dbReference type="SMART" id="SM01177"/>
    </source>
</evidence>
<evidence type="ECO:0000313" key="4">
    <source>
        <dbReference type="Proteomes" id="UP000026961"/>
    </source>
</evidence>